<dbReference type="EMBL" id="OZ037951">
    <property type="protein sequence ID" value="CAL1714025.1"/>
    <property type="molecule type" value="Genomic_DNA"/>
</dbReference>
<sequence>MLRLESQVSDQPMMSELGNDDTVEGRCSALEARIVNHHLRIAQLKDAILEEEAAIAACKASLNDLRPLINVKLHPDLLSQVFFHYATDCYSEFIDFCRELERAGRVDTAAPYEWFHVAQVCRYWRNVAFSSPQLFTLLCPYGIDQLHLWVKHSGTLPLRIFTEFPGYDDVDFADLCDIVIALLPRMRQLHLDVPSSKGLSPQPLAAPNVTVLHELKWVMLDSYPGTSTHQNDHRRLLRFILQTPNSQLQTLELSNTPLHWVHTTLPRTLRELRIECFRHEQFRGPSDWLFVAELEGLRHLQCLSITSTIYPYDEDMPPPKIAQVHLPSLKTLTLQTSLSRCIHIIGSLSFSPSVVIDLLCETNITTKTEITSLFSTLARNLCTAHSRDEVSQFSHFSAIANPTYVEFMAWTSLYPSQPHRNQLPPRNTASFRVSTKYMSLTANPEPPATAFSELVRVIGPMLHTVRSLFVHNGWYGFNEDNITSCLRTLLNCMPELEHLRLLEEKASSMCAVRLLTPVDNTSSVSSLPHLISLDMPKSGTDESITTLTDLRDVLIQRRREGYGPRVLGFVNALTYGNAYDQQCLDLFKEIVDVEVLPDQ</sequence>
<reference evidence="3" key="1">
    <citation type="submission" date="2024-04" db="EMBL/GenBank/DDBJ databases">
        <authorList>
            <person name="Shaw F."/>
            <person name="Minotto A."/>
        </authorList>
    </citation>
    <scope>NUCLEOTIDE SEQUENCE [LARGE SCALE GENOMIC DNA]</scope>
</reference>
<accession>A0ABP1E247</accession>
<dbReference type="Proteomes" id="UP001497453">
    <property type="component" value="Chromosome 8"/>
</dbReference>
<evidence type="ECO:0000313" key="2">
    <source>
        <dbReference type="EMBL" id="CAL1714025.1"/>
    </source>
</evidence>
<feature type="compositionally biased region" description="Polar residues" evidence="1">
    <location>
        <begin position="1"/>
        <end position="12"/>
    </location>
</feature>
<dbReference type="InterPro" id="IPR032675">
    <property type="entry name" value="LRR_dom_sf"/>
</dbReference>
<evidence type="ECO:0000256" key="1">
    <source>
        <dbReference type="SAM" id="MobiDB-lite"/>
    </source>
</evidence>
<name>A0ABP1E247_9APHY</name>
<evidence type="ECO:0008006" key="4">
    <source>
        <dbReference type="Google" id="ProtNLM"/>
    </source>
</evidence>
<evidence type="ECO:0000313" key="3">
    <source>
        <dbReference type="Proteomes" id="UP001497453"/>
    </source>
</evidence>
<gene>
    <name evidence="2" type="ORF">GFSPODELE1_LOCUS9592</name>
</gene>
<proteinExistence type="predicted"/>
<organism evidence="2 3">
    <name type="scientific">Somion occarium</name>
    <dbReference type="NCBI Taxonomy" id="3059160"/>
    <lineage>
        <taxon>Eukaryota</taxon>
        <taxon>Fungi</taxon>
        <taxon>Dikarya</taxon>
        <taxon>Basidiomycota</taxon>
        <taxon>Agaricomycotina</taxon>
        <taxon>Agaricomycetes</taxon>
        <taxon>Polyporales</taxon>
        <taxon>Cerrenaceae</taxon>
        <taxon>Somion</taxon>
    </lineage>
</organism>
<feature type="region of interest" description="Disordered" evidence="1">
    <location>
        <begin position="1"/>
        <end position="20"/>
    </location>
</feature>
<keyword evidence="3" id="KW-1185">Reference proteome</keyword>
<dbReference type="Gene3D" id="3.80.10.10">
    <property type="entry name" value="Ribonuclease Inhibitor"/>
    <property type="match status" value="1"/>
</dbReference>
<protein>
    <recommendedName>
        <fullName evidence="4">F-box domain-containing protein</fullName>
    </recommendedName>
</protein>